<gene>
    <name evidence="2" type="ORF">BS297_09485</name>
</gene>
<dbReference type="InterPro" id="IPR015032">
    <property type="entry name" value="ThsB__TIR-like_domain"/>
</dbReference>
<accession>A0A5N5E700</accession>
<protein>
    <recommendedName>
        <fullName evidence="1">Thoeris protein ThsB TIR-like domain-containing protein</fullName>
    </recommendedName>
</protein>
<proteinExistence type="predicted"/>
<comment type="caution">
    <text evidence="2">The sequence shown here is derived from an EMBL/GenBank/DDBJ whole genome shotgun (WGS) entry which is preliminary data.</text>
</comment>
<dbReference type="AlphaFoldDB" id="A0A5N5E700"/>
<feature type="domain" description="Thoeris protein ThsB TIR-like" evidence="1">
    <location>
        <begin position="23"/>
        <end position="116"/>
    </location>
</feature>
<dbReference type="Gene3D" id="3.40.50.9200">
    <property type="entry name" value="Hypothetical protein MTH538"/>
    <property type="match status" value="1"/>
</dbReference>
<sequence>MPALPENGHARAGRGGRVTRRVFISYQHADQMKARGLNLMTYNKNVNIDFTGRHLLDPVKSHDPNYISRKIKEKITGSSATIVLIGKNTADSDWIDKEIQWSKDQGKGIIGIRIDPKAPVPESLTEYGAEILNWYEPADVNQFDDAIERAIAATRRGRSMLTNTMSTCTR</sequence>
<name>A0A5N5E700_RHOER</name>
<evidence type="ECO:0000313" key="3">
    <source>
        <dbReference type="Proteomes" id="UP000325576"/>
    </source>
</evidence>
<dbReference type="Proteomes" id="UP000325576">
    <property type="component" value="Unassembled WGS sequence"/>
</dbReference>
<dbReference type="InterPro" id="IPR036490">
    <property type="entry name" value="ThsB_TIR-like_sf"/>
</dbReference>
<evidence type="ECO:0000259" key="1">
    <source>
        <dbReference type="Pfam" id="PF08937"/>
    </source>
</evidence>
<dbReference type="EMBL" id="MRBO01000305">
    <property type="protein sequence ID" value="KAB2585611.1"/>
    <property type="molecule type" value="Genomic_DNA"/>
</dbReference>
<dbReference type="Pfam" id="PF08937">
    <property type="entry name" value="ThsB_TIR"/>
    <property type="match status" value="1"/>
</dbReference>
<organism evidence="2 3">
    <name type="scientific">Rhodococcus erythropolis</name>
    <name type="common">Arthrobacter picolinophilus</name>
    <dbReference type="NCBI Taxonomy" id="1833"/>
    <lineage>
        <taxon>Bacteria</taxon>
        <taxon>Bacillati</taxon>
        <taxon>Actinomycetota</taxon>
        <taxon>Actinomycetes</taxon>
        <taxon>Mycobacteriales</taxon>
        <taxon>Nocardiaceae</taxon>
        <taxon>Rhodococcus</taxon>
        <taxon>Rhodococcus erythropolis group</taxon>
    </lineage>
</organism>
<evidence type="ECO:0000313" key="2">
    <source>
        <dbReference type="EMBL" id="KAB2585611.1"/>
    </source>
</evidence>
<reference evidence="2 3" key="1">
    <citation type="journal article" date="2017" name="Poromechanics V (2013)">
        <title>Genomic Characterization of the Arsenic-Tolerant Actinobacterium, &lt;i&gt;Rhodococcus erythropolis&lt;/i&gt; S43.</title>
        <authorList>
            <person name="Retamal-Morales G."/>
            <person name="Mehnert M."/>
            <person name="Schwabe R."/>
            <person name="Tischler D."/>
            <person name="Schloemann M."/>
            <person name="Levican G.J."/>
        </authorList>
    </citation>
    <scope>NUCLEOTIDE SEQUENCE [LARGE SCALE GENOMIC DNA]</scope>
    <source>
        <strain evidence="2 3">S43</strain>
    </source>
</reference>
<dbReference type="SUPFAM" id="SSF52206">
    <property type="entry name" value="Hypothetical protein MTH538"/>
    <property type="match status" value="1"/>
</dbReference>